<dbReference type="AlphaFoldDB" id="A0A438GMV2"/>
<dbReference type="Pfam" id="PF25597">
    <property type="entry name" value="SH3_retrovirus"/>
    <property type="match status" value="1"/>
</dbReference>
<feature type="domain" description="Retroviral polymerase SH3-like" evidence="2">
    <location>
        <begin position="52"/>
        <end position="97"/>
    </location>
</feature>
<feature type="region of interest" description="Disordered" evidence="1">
    <location>
        <begin position="141"/>
        <end position="167"/>
    </location>
</feature>
<evidence type="ECO:0000313" key="3">
    <source>
        <dbReference type="EMBL" id="RVW73529.1"/>
    </source>
</evidence>
<evidence type="ECO:0000256" key="1">
    <source>
        <dbReference type="SAM" id="MobiDB-lite"/>
    </source>
</evidence>
<sequence>MVHSLQGNGESIGHLFLCCLVTIGLWHKLFNLAGLAWVPPRSIVDVMVIAFKGKCDPRAIKCLFLGYSFTQMEYECYHPPTKENVTMGIIFVENQAYFRDTYLHGESKPGEDRWWESSQPLPIPSVVYSLMLSTSTGPGSNSITSIHSGTGTGTGTGPGYNSTTLGSNFGTSTNSDANDDLNLPIAIRKGVSFFYRLRSCQFKVIEEGYNVEMRALDKIQSWEIVELPKRKKSVGWEWIFNIKHKTDGALERYKARLVAKGSKYMTLITWRLLL</sequence>
<comment type="caution">
    <text evidence="3">The sequence shown here is derived from an EMBL/GenBank/DDBJ whole genome shotgun (WGS) entry which is preliminary data.</text>
</comment>
<proteinExistence type="predicted"/>
<organism evidence="3 4">
    <name type="scientific">Vitis vinifera</name>
    <name type="common">Grape</name>
    <dbReference type="NCBI Taxonomy" id="29760"/>
    <lineage>
        <taxon>Eukaryota</taxon>
        <taxon>Viridiplantae</taxon>
        <taxon>Streptophyta</taxon>
        <taxon>Embryophyta</taxon>
        <taxon>Tracheophyta</taxon>
        <taxon>Spermatophyta</taxon>
        <taxon>Magnoliopsida</taxon>
        <taxon>eudicotyledons</taxon>
        <taxon>Gunneridae</taxon>
        <taxon>Pentapetalae</taxon>
        <taxon>rosids</taxon>
        <taxon>Vitales</taxon>
        <taxon>Vitaceae</taxon>
        <taxon>Viteae</taxon>
        <taxon>Vitis</taxon>
    </lineage>
</organism>
<protein>
    <recommendedName>
        <fullName evidence="2">Retroviral polymerase SH3-like domain-containing protein</fullName>
    </recommendedName>
</protein>
<dbReference type="InterPro" id="IPR057670">
    <property type="entry name" value="SH3_retrovirus"/>
</dbReference>
<name>A0A438GMV2_VITVI</name>
<accession>A0A438GMV2</accession>
<gene>
    <name evidence="3" type="ORF">CK203_062092</name>
</gene>
<dbReference type="EMBL" id="QGNW01000389">
    <property type="protein sequence ID" value="RVW73529.1"/>
    <property type="molecule type" value="Genomic_DNA"/>
</dbReference>
<dbReference type="Proteomes" id="UP000288805">
    <property type="component" value="Unassembled WGS sequence"/>
</dbReference>
<reference evidence="3 4" key="1">
    <citation type="journal article" date="2018" name="PLoS Genet.">
        <title>Population sequencing reveals clonal diversity and ancestral inbreeding in the grapevine cultivar Chardonnay.</title>
        <authorList>
            <person name="Roach M.J."/>
            <person name="Johnson D.L."/>
            <person name="Bohlmann J."/>
            <person name="van Vuuren H.J."/>
            <person name="Jones S.J."/>
            <person name="Pretorius I.S."/>
            <person name="Schmidt S.A."/>
            <person name="Borneman A.R."/>
        </authorList>
    </citation>
    <scope>NUCLEOTIDE SEQUENCE [LARGE SCALE GENOMIC DNA]</scope>
    <source>
        <strain evidence="4">cv. Chardonnay</strain>
        <tissue evidence="3">Leaf</tissue>
    </source>
</reference>
<evidence type="ECO:0000313" key="4">
    <source>
        <dbReference type="Proteomes" id="UP000288805"/>
    </source>
</evidence>
<evidence type="ECO:0000259" key="2">
    <source>
        <dbReference type="Pfam" id="PF25597"/>
    </source>
</evidence>